<dbReference type="PANTHER" id="PTHR43708:SF8">
    <property type="entry name" value="OXIDOREDUCTASE"/>
    <property type="match status" value="1"/>
</dbReference>
<dbReference type="STRING" id="1802389.A3C17_03410"/>
<evidence type="ECO:0000259" key="1">
    <source>
        <dbReference type="Pfam" id="PF01408"/>
    </source>
</evidence>
<gene>
    <name evidence="3" type="ORF">A3C17_03410</name>
</gene>
<name>A0A1F7TX66_9BACT</name>
<dbReference type="AlphaFoldDB" id="A0A1F7TX66"/>
<dbReference type="SUPFAM" id="SSF51735">
    <property type="entry name" value="NAD(P)-binding Rossmann-fold domains"/>
    <property type="match status" value="1"/>
</dbReference>
<dbReference type="SUPFAM" id="SSF55347">
    <property type="entry name" value="Glyceraldehyde-3-phosphate dehydrogenase-like, C-terminal domain"/>
    <property type="match status" value="1"/>
</dbReference>
<dbReference type="Pfam" id="PF22725">
    <property type="entry name" value="GFO_IDH_MocA_C3"/>
    <property type="match status" value="1"/>
</dbReference>
<feature type="domain" description="Gfo/Idh/MocA-like oxidoreductase N-terminal" evidence="1">
    <location>
        <begin position="8"/>
        <end position="118"/>
    </location>
</feature>
<dbReference type="InterPro" id="IPR036291">
    <property type="entry name" value="NAD(P)-bd_dom_sf"/>
</dbReference>
<dbReference type="EMBL" id="MGDX01000028">
    <property type="protein sequence ID" value="OGL70620.1"/>
    <property type="molecule type" value="Genomic_DNA"/>
</dbReference>
<evidence type="ECO:0008006" key="5">
    <source>
        <dbReference type="Google" id="ProtNLM"/>
    </source>
</evidence>
<reference evidence="3 4" key="1">
    <citation type="journal article" date="2016" name="Nat. Commun.">
        <title>Thousands of microbial genomes shed light on interconnected biogeochemical processes in an aquifer system.</title>
        <authorList>
            <person name="Anantharaman K."/>
            <person name="Brown C.T."/>
            <person name="Hug L.A."/>
            <person name="Sharon I."/>
            <person name="Castelle C.J."/>
            <person name="Probst A.J."/>
            <person name="Thomas B.C."/>
            <person name="Singh A."/>
            <person name="Wilkins M.J."/>
            <person name="Karaoz U."/>
            <person name="Brodie E.L."/>
            <person name="Williams K.H."/>
            <person name="Hubbard S.S."/>
            <person name="Banfield J.F."/>
        </authorList>
    </citation>
    <scope>NUCLEOTIDE SEQUENCE [LARGE SCALE GENOMIC DNA]</scope>
</reference>
<dbReference type="InterPro" id="IPR000683">
    <property type="entry name" value="Gfo/Idh/MocA-like_OxRdtase_N"/>
</dbReference>
<sequence length="338" mass="37250">MSDGVKKLRAAVIGLGVGEQHIKGYEQHPSCEVVALCDMDEAKLKEVGTRHPGLRLETDPNTILEDPSIDVVSIATYDDVHYEQIMSALNHGKQVFAEKPLVQTREHAQDIRATLRAHPELRLSSNLILRQSPRFLSVKKLCEEGVLGELIYMEADYESGRLHKITDGWRGKIDGYSGVFGGGVHVIDLLLWITGDDVVEVSAYGNAIASRGSGFQNNDQVVSLLKFKSGLIGKVVVSLGCVSPHFHPMNVFGTKATFRNTRECGLLVTSRDEQDAHERIMAPYPGVPKGVLIPNFIDSILGRAEPLVSEDDIFRAMAVCFAIETSHREGRPVTIQRI</sequence>
<dbReference type="Gene3D" id="3.30.360.10">
    <property type="entry name" value="Dihydrodipicolinate Reductase, domain 2"/>
    <property type="match status" value="1"/>
</dbReference>
<comment type="caution">
    <text evidence="3">The sequence shown here is derived from an EMBL/GenBank/DDBJ whole genome shotgun (WGS) entry which is preliminary data.</text>
</comment>
<accession>A0A1F7TX66</accession>
<proteinExistence type="predicted"/>
<dbReference type="InterPro" id="IPR051317">
    <property type="entry name" value="Gfo/Idh/MocA_oxidoreduct"/>
</dbReference>
<organism evidence="3 4">
    <name type="scientific">Candidatus Uhrbacteria bacterium RIFCSPHIGHO2_02_FULL_53_13</name>
    <dbReference type="NCBI Taxonomy" id="1802389"/>
    <lineage>
        <taxon>Bacteria</taxon>
        <taxon>Candidatus Uhriibacteriota</taxon>
    </lineage>
</organism>
<evidence type="ECO:0000313" key="3">
    <source>
        <dbReference type="EMBL" id="OGL70620.1"/>
    </source>
</evidence>
<protein>
    <recommendedName>
        <fullName evidence="5">Dehydrogenase</fullName>
    </recommendedName>
</protein>
<evidence type="ECO:0000313" key="4">
    <source>
        <dbReference type="Proteomes" id="UP000177097"/>
    </source>
</evidence>
<feature type="domain" description="GFO/IDH/MocA-like oxidoreductase" evidence="2">
    <location>
        <begin position="135"/>
        <end position="259"/>
    </location>
</feature>
<dbReference type="InterPro" id="IPR055170">
    <property type="entry name" value="GFO_IDH_MocA-like_dom"/>
</dbReference>
<evidence type="ECO:0000259" key="2">
    <source>
        <dbReference type="Pfam" id="PF22725"/>
    </source>
</evidence>
<dbReference type="Pfam" id="PF01408">
    <property type="entry name" value="GFO_IDH_MocA"/>
    <property type="match status" value="1"/>
</dbReference>
<dbReference type="Proteomes" id="UP000177097">
    <property type="component" value="Unassembled WGS sequence"/>
</dbReference>
<dbReference type="PANTHER" id="PTHR43708">
    <property type="entry name" value="CONSERVED EXPRESSED OXIDOREDUCTASE (EUROFUNG)"/>
    <property type="match status" value="1"/>
</dbReference>
<dbReference type="Gene3D" id="3.40.50.720">
    <property type="entry name" value="NAD(P)-binding Rossmann-like Domain"/>
    <property type="match status" value="1"/>
</dbReference>
<dbReference type="GO" id="GO:0000166">
    <property type="term" value="F:nucleotide binding"/>
    <property type="evidence" value="ECO:0007669"/>
    <property type="project" value="InterPro"/>
</dbReference>